<accession>A0AAV5KUX1</accession>
<reference evidence="2 3" key="1">
    <citation type="journal article" date="2021" name="Commun. Biol.">
        <title>The genome of Shorea leprosula (Dipterocarpaceae) highlights the ecological relevance of drought in aseasonal tropical rainforests.</title>
        <authorList>
            <person name="Ng K.K.S."/>
            <person name="Kobayashi M.J."/>
            <person name="Fawcett J.A."/>
            <person name="Hatakeyama M."/>
            <person name="Paape T."/>
            <person name="Ng C.H."/>
            <person name="Ang C.C."/>
            <person name="Tnah L.H."/>
            <person name="Lee C.T."/>
            <person name="Nishiyama T."/>
            <person name="Sese J."/>
            <person name="O'Brien M.J."/>
            <person name="Copetti D."/>
            <person name="Mohd Noor M.I."/>
            <person name="Ong R.C."/>
            <person name="Putra M."/>
            <person name="Sireger I.Z."/>
            <person name="Indrioko S."/>
            <person name="Kosugi Y."/>
            <person name="Izuno A."/>
            <person name="Isagi Y."/>
            <person name="Lee S.L."/>
            <person name="Shimizu K.K."/>
        </authorList>
    </citation>
    <scope>NUCLEOTIDE SEQUENCE [LARGE SCALE GENOMIC DNA]</scope>
    <source>
        <strain evidence="2">214</strain>
    </source>
</reference>
<dbReference type="Proteomes" id="UP001054252">
    <property type="component" value="Unassembled WGS sequence"/>
</dbReference>
<proteinExistence type="predicted"/>
<dbReference type="EMBL" id="BPVZ01000079">
    <property type="protein sequence ID" value="GKV28368.1"/>
    <property type="molecule type" value="Genomic_DNA"/>
</dbReference>
<keyword evidence="1" id="KW-0732">Signal</keyword>
<keyword evidence="3" id="KW-1185">Reference proteome</keyword>
<evidence type="ECO:0000313" key="3">
    <source>
        <dbReference type="Proteomes" id="UP001054252"/>
    </source>
</evidence>
<protein>
    <submittedName>
        <fullName evidence="2">Uncharacterized protein</fullName>
    </submittedName>
</protein>
<sequence>MANYFRFIILLLMIMGVSRYPVRVQATRILRLDQQGYSSFATLGIVCKCCDGPGGECRTTMDASCPKPKRQCYPWKFH</sequence>
<gene>
    <name evidence="2" type="ORF">SLEP1_g37436</name>
</gene>
<dbReference type="PANTHER" id="PTHR37078:SF4">
    <property type="entry name" value="PROTEIN, PUTATIVE-RELATED"/>
    <property type="match status" value="1"/>
</dbReference>
<feature type="signal peptide" evidence="1">
    <location>
        <begin position="1"/>
        <end position="19"/>
    </location>
</feature>
<organism evidence="2 3">
    <name type="scientific">Rubroshorea leprosula</name>
    <dbReference type="NCBI Taxonomy" id="152421"/>
    <lineage>
        <taxon>Eukaryota</taxon>
        <taxon>Viridiplantae</taxon>
        <taxon>Streptophyta</taxon>
        <taxon>Embryophyta</taxon>
        <taxon>Tracheophyta</taxon>
        <taxon>Spermatophyta</taxon>
        <taxon>Magnoliopsida</taxon>
        <taxon>eudicotyledons</taxon>
        <taxon>Gunneridae</taxon>
        <taxon>Pentapetalae</taxon>
        <taxon>rosids</taxon>
        <taxon>malvids</taxon>
        <taxon>Malvales</taxon>
        <taxon>Dipterocarpaceae</taxon>
        <taxon>Rubroshorea</taxon>
    </lineage>
</organism>
<dbReference type="AlphaFoldDB" id="A0AAV5KUX1"/>
<comment type="caution">
    <text evidence="2">The sequence shown here is derived from an EMBL/GenBank/DDBJ whole genome shotgun (WGS) entry which is preliminary data.</text>
</comment>
<evidence type="ECO:0000256" key="1">
    <source>
        <dbReference type="SAM" id="SignalP"/>
    </source>
</evidence>
<dbReference type="PANTHER" id="PTHR37078">
    <property type="entry name" value="NODULE CYSTEINE-RICH (NCR) SECRETED PEPTIDE"/>
    <property type="match status" value="1"/>
</dbReference>
<name>A0AAV5KUX1_9ROSI</name>
<evidence type="ECO:0000313" key="2">
    <source>
        <dbReference type="EMBL" id="GKV28368.1"/>
    </source>
</evidence>
<feature type="chain" id="PRO_5043686057" evidence="1">
    <location>
        <begin position="20"/>
        <end position="78"/>
    </location>
</feature>